<organism evidence="2 3">
    <name type="scientific">Streptomyces sporangiiformans</name>
    <dbReference type="NCBI Taxonomy" id="2315329"/>
    <lineage>
        <taxon>Bacteria</taxon>
        <taxon>Bacillati</taxon>
        <taxon>Actinomycetota</taxon>
        <taxon>Actinomycetes</taxon>
        <taxon>Kitasatosporales</taxon>
        <taxon>Streptomycetaceae</taxon>
        <taxon>Streptomyces</taxon>
    </lineage>
</organism>
<protein>
    <submittedName>
        <fullName evidence="2">DUF4037 domain-containing protein</fullName>
    </submittedName>
</protein>
<name>A0A505DRQ2_9ACTN</name>
<gene>
    <name evidence="2" type="ORF">FGD71_001745</name>
</gene>
<feature type="domain" description="DUF4037" evidence="1">
    <location>
        <begin position="164"/>
        <end position="261"/>
    </location>
</feature>
<evidence type="ECO:0000259" key="1">
    <source>
        <dbReference type="Pfam" id="PF13228"/>
    </source>
</evidence>
<sequence length="378" mass="41690">MPTSPTSPTSPRPPSPPAAFLPGLELSRVLYEEAVRPILAEAYPGLRYTAARVGSGSEVLGFDTPRSADHEWGPRLNLFLSAEDVTEHGERIHRLLAERLPKEVRGWPTHFRRRDDDALDPVSGHMEPADGPVDHRVSVDGLGPWAVTQLGVDALAAEPTTRDWLSIPQQRLAEVTAGAVFHDGLGLDAVRRRLTWYPDQVWRHLLACQWQRLSQEEAFVGRCAEVGDELGSAVVTARLVRDLMRLCLLLERTYAPYSKWLGSAFARLPVAADLTLSLRGALAATEYADRERHLCDAYEKAGALQNASGLAEPVDPARRRYHSRPFLVLHAERFAQALSRTVTDPELCSQPLTGGVDQWADSTDFLGLVGRQAVRPPG</sequence>
<reference evidence="2 3" key="1">
    <citation type="submission" date="2019-06" db="EMBL/GenBank/DDBJ databases">
        <title>Streptomyces sporangiiformans sp. nov., a novel actinomycete isolated from soil in Mount Song.</title>
        <authorList>
            <person name="Han L."/>
        </authorList>
    </citation>
    <scope>NUCLEOTIDE SEQUENCE [LARGE SCALE GENOMIC DNA]</scope>
    <source>
        <strain evidence="2 3">NEAU-SSA 1</strain>
    </source>
</reference>
<evidence type="ECO:0000313" key="3">
    <source>
        <dbReference type="Proteomes" id="UP000317378"/>
    </source>
</evidence>
<comment type="caution">
    <text evidence="2">The sequence shown here is derived from an EMBL/GenBank/DDBJ whole genome shotgun (WGS) entry which is preliminary data.</text>
</comment>
<evidence type="ECO:0000313" key="2">
    <source>
        <dbReference type="EMBL" id="TPQ23833.1"/>
    </source>
</evidence>
<dbReference type="Pfam" id="PF13228">
    <property type="entry name" value="DUF4037"/>
    <property type="match status" value="1"/>
</dbReference>
<dbReference type="AlphaFoldDB" id="A0A505DRQ2"/>
<dbReference type="RefSeq" id="WP_119098561.1">
    <property type="nucleotide sequence ID" value="NZ_QXMJ01000035.1"/>
</dbReference>
<accession>A0A505DRQ2</accession>
<proteinExistence type="predicted"/>
<dbReference type="EMBL" id="VCHX02000035">
    <property type="protein sequence ID" value="TPQ23833.1"/>
    <property type="molecule type" value="Genomic_DNA"/>
</dbReference>
<dbReference type="InterPro" id="IPR025117">
    <property type="entry name" value="DUF4037"/>
</dbReference>
<keyword evidence="3" id="KW-1185">Reference proteome</keyword>
<dbReference type="Proteomes" id="UP000317378">
    <property type="component" value="Unassembled WGS sequence"/>
</dbReference>
<dbReference type="OrthoDB" id="3030at2"/>